<dbReference type="SUPFAM" id="SSF49785">
    <property type="entry name" value="Galactose-binding domain-like"/>
    <property type="match status" value="4"/>
</dbReference>
<dbReference type="SMART" id="SM00231">
    <property type="entry name" value="FA58C"/>
    <property type="match status" value="2"/>
</dbReference>
<dbReference type="Gene3D" id="2.60.120.200">
    <property type="match status" value="1"/>
</dbReference>
<evidence type="ECO:0000313" key="7">
    <source>
        <dbReference type="Proteomes" id="UP000772618"/>
    </source>
</evidence>
<dbReference type="InterPro" id="IPR050546">
    <property type="entry name" value="Glycosyl_Hydrlase_16"/>
</dbReference>
<dbReference type="InterPro" id="IPR000601">
    <property type="entry name" value="PKD_dom"/>
</dbReference>
<reference evidence="6 7" key="1">
    <citation type="submission" date="2021-05" db="EMBL/GenBank/DDBJ databases">
        <title>A Polyphasic approach of four new species of the genus Ohtaekwangia: Ohtaekwangia histidinii sp. nov., Ohtaekwangia cretensis sp. nov., Ohtaekwangia indiensis sp. nov., Ohtaekwangia reichenbachii sp. nov. from diverse environment.</title>
        <authorList>
            <person name="Octaviana S."/>
        </authorList>
    </citation>
    <scope>NUCLEOTIDE SEQUENCE [LARGE SCALE GENOMIC DNA]</scope>
    <source>
        <strain evidence="6 7">PWU20</strain>
    </source>
</reference>
<dbReference type="Proteomes" id="UP000772618">
    <property type="component" value="Unassembled WGS sequence"/>
</dbReference>
<evidence type="ECO:0000256" key="1">
    <source>
        <dbReference type="ARBA" id="ARBA00006865"/>
    </source>
</evidence>
<keyword evidence="7" id="KW-1185">Reference proteome</keyword>
<dbReference type="SMART" id="SM00089">
    <property type="entry name" value="PKD"/>
    <property type="match status" value="2"/>
</dbReference>
<dbReference type="Pfam" id="PF00722">
    <property type="entry name" value="Glyco_hydro_16"/>
    <property type="match status" value="1"/>
</dbReference>
<dbReference type="SUPFAM" id="SSF49299">
    <property type="entry name" value="PKD domain"/>
    <property type="match status" value="2"/>
</dbReference>
<protein>
    <submittedName>
        <fullName evidence="6">Discoidin domain-containing protein</fullName>
    </submittedName>
</protein>
<organism evidence="6 7">
    <name type="scientific">Chryseosolibacter indicus</name>
    <dbReference type="NCBI Taxonomy" id="2782351"/>
    <lineage>
        <taxon>Bacteria</taxon>
        <taxon>Pseudomonadati</taxon>
        <taxon>Bacteroidota</taxon>
        <taxon>Cytophagia</taxon>
        <taxon>Cytophagales</taxon>
        <taxon>Chryseotaleaceae</taxon>
        <taxon>Chryseosolibacter</taxon>
    </lineage>
</organism>
<dbReference type="PROSITE" id="PS51762">
    <property type="entry name" value="GH16_2"/>
    <property type="match status" value="1"/>
</dbReference>
<dbReference type="Gene3D" id="2.60.40.10">
    <property type="entry name" value="Immunoglobulins"/>
    <property type="match status" value="2"/>
</dbReference>
<dbReference type="Pfam" id="PF00754">
    <property type="entry name" value="F5_F8_type_C"/>
    <property type="match status" value="2"/>
</dbReference>
<dbReference type="SUPFAM" id="SSF49899">
    <property type="entry name" value="Concanavalin A-like lectins/glucanases"/>
    <property type="match status" value="1"/>
</dbReference>
<dbReference type="InterPro" id="IPR035986">
    <property type="entry name" value="PKD_dom_sf"/>
</dbReference>
<dbReference type="InterPro" id="IPR013320">
    <property type="entry name" value="ConA-like_dom_sf"/>
</dbReference>
<evidence type="ECO:0000313" key="6">
    <source>
        <dbReference type="EMBL" id="MBT1703759.1"/>
    </source>
</evidence>
<gene>
    <name evidence="6" type="ORF">KK060_10740</name>
</gene>
<dbReference type="InterPro" id="IPR022409">
    <property type="entry name" value="PKD/Chitinase_dom"/>
</dbReference>
<dbReference type="PROSITE" id="PS50022">
    <property type="entry name" value="FA58C_3"/>
    <property type="match status" value="2"/>
</dbReference>
<dbReference type="PROSITE" id="PS51257">
    <property type="entry name" value="PROKAR_LIPOPROTEIN"/>
    <property type="match status" value="1"/>
</dbReference>
<accession>A0ABS5VSK7</accession>
<dbReference type="InterPro" id="IPR013783">
    <property type="entry name" value="Ig-like_fold"/>
</dbReference>
<dbReference type="PANTHER" id="PTHR10963">
    <property type="entry name" value="GLYCOSYL HYDROLASE-RELATED"/>
    <property type="match status" value="1"/>
</dbReference>
<dbReference type="Gene3D" id="2.60.120.430">
    <property type="entry name" value="Galactose-binding lectin"/>
    <property type="match status" value="2"/>
</dbReference>
<dbReference type="CDD" id="cd08023">
    <property type="entry name" value="GH16_laminarinase_like"/>
    <property type="match status" value="1"/>
</dbReference>
<dbReference type="RefSeq" id="WP_254153721.1">
    <property type="nucleotide sequence ID" value="NZ_JAHESD010000019.1"/>
</dbReference>
<feature type="chain" id="PRO_5046465041" evidence="2">
    <location>
        <begin position="23"/>
        <end position="1208"/>
    </location>
</feature>
<evidence type="ECO:0000256" key="2">
    <source>
        <dbReference type="SAM" id="SignalP"/>
    </source>
</evidence>
<dbReference type="Pfam" id="PF22352">
    <property type="entry name" value="K319L-like_PKD"/>
    <property type="match status" value="2"/>
</dbReference>
<dbReference type="InterPro" id="IPR000421">
    <property type="entry name" value="FA58C"/>
</dbReference>
<dbReference type="Gene3D" id="2.60.120.260">
    <property type="entry name" value="Galactose-binding domain-like"/>
    <property type="match status" value="2"/>
</dbReference>
<feature type="domain" description="F5/8 type C" evidence="3">
    <location>
        <begin position="746"/>
        <end position="886"/>
    </location>
</feature>
<feature type="domain" description="GH16" evidence="5">
    <location>
        <begin position="19"/>
        <end position="297"/>
    </location>
</feature>
<feature type="signal peptide" evidence="2">
    <location>
        <begin position="1"/>
        <end position="22"/>
    </location>
</feature>
<dbReference type="InterPro" id="IPR000757">
    <property type="entry name" value="Beta-glucanase-like"/>
</dbReference>
<proteinExistence type="inferred from homology"/>
<comment type="similarity">
    <text evidence="1">Belongs to the glycosyl hydrolase 16 family.</text>
</comment>
<dbReference type="PANTHER" id="PTHR10963:SF55">
    <property type="entry name" value="GLYCOSIDE HYDROLASE FAMILY 16 PROTEIN"/>
    <property type="match status" value="1"/>
</dbReference>
<comment type="caution">
    <text evidence="6">The sequence shown here is derived from an EMBL/GenBank/DDBJ whole genome shotgun (WGS) entry which is preliminary data.</text>
</comment>
<dbReference type="NCBIfam" id="TIGR04183">
    <property type="entry name" value="Por_Secre_tail"/>
    <property type="match status" value="1"/>
</dbReference>
<dbReference type="PROSITE" id="PS50093">
    <property type="entry name" value="PKD"/>
    <property type="match status" value="1"/>
</dbReference>
<keyword evidence="2" id="KW-0732">Signal</keyword>
<evidence type="ECO:0000259" key="3">
    <source>
        <dbReference type="PROSITE" id="PS50022"/>
    </source>
</evidence>
<dbReference type="Pfam" id="PF18962">
    <property type="entry name" value="Por_Secre_tail"/>
    <property type="match status" value="1"/>
</dbReference>
<dbReference type="CDD" id="cd00146">
    <property type="entry name" value="PKD"/>
    <property type="match status" value="1"/>
</dbReference>
<feature type="domain" description="PKD" evidence="4">
    <location>
        <begin position="686"/>
        <end position="758"/>
    </location>
</feature>
<dbReference type="EMBL" id="JAHESD010000019">
    <property type="protein sequence ID" value="MBT1703759.1"/>
    <property type="molecule type" value="Genomic_DNA"/>
</dbReference>
<dbReference type="InterPro" id="IPR008979">
    <property type="entry name" value="Galactose-bd-like_sf"/>
</dbReference>
<feature type="domain" description="F5/8 type C" evidence="3">
    <location>
        <begin position="980"/>
        <end position="1112"/>
    </location>
</feature>
<evidence type="ECO:0000259" key="5">
    <source>
        <dbReference type="PROSITE" id="PS51762"/>
    </source>
</evidence>
<evidence type="ECO:0000259" key="4">
    <source>
        <dbReference type="PROSITE" id="PS50093"/>
    </source>
</evidence>
<name>A0ABS5VSK7_9BACT</name>
<sequence>MMRKCLPLFLLFALGCAMNAYAQTLVWSDEFNQPKLDVDKWTREVGGSGFGNGELQYYTSGESNVFIGSKTNASDTGYLVIEARRENYGVPPENRQFTSGRIVTSGKFNFKYGTIEARIKLPNLQNGLWPAFWMLGANYPTDGWPKSGEIDILEAGFKDDWQGNVANKKSHSTVHWFQDNYQQIDPNAPGNGWWGNASATNSTTISGNFYDAFHLFKLVWTPTQILGYVDNVQFYTFNIPPSDPNITEFTTNPFYIILNLAVGGSNFVGITDPAQITAPMPAQMLVDYVRVYSNASTEIFQAKNLPKQTGTFGVFTETKPVTASLGATPEIEVWNNLSAASSAPQEGSNVLAFTANPGNWFGLGIPTGATNVKNMQNFIDGQLHFHMKTTSNWPFSVGIQSTMNGNAQGGTQSKTVRLDPANATQYGLVRDGQWHEVVISLSAFGNVEFRSINNMFYIVGDNPSSPVTFAIDNIYWQDGTKVTPQNGDYVLYSDTKTGVDKFDQGIDGDFFVWENTLNSQTTPANEGSNVLSFTNAGKGWFGAAFTPNNVYNLTGFRNTNAKLVFSLKTSDTTTPFYIGMKSGTRDGEGQKWIAFEPGQSPYGFVRNGTWQVVQIPMSDIYDAVDLMEVTQLFQILGTGNIANIAIDNIYFSGAGAAQPDGNTNTPPTANAGADKAITLPANSVVITGSGTDAGGSITAYQWLQVSGPSTAVLTGANTANLTASSLVAGTYVFRLTVTDNGGLTASDDVSVVVSNSTSPNLAFTKPVTVSSTEEPGTPASGAVDGNAATRWSSAHADPQWIYVDLGATYNVNRVKITWEAAYGKDYLVQVSSNTSTWNTIRTVTGNTSLINDHTGLSGSGRYIRIYGTARGTAWGYSIYELEVYGTSAANVGPVANAGADKNITLPTNSVVINGSATDSDGTIASYAWTRVSGPNTPTLSGANTANLTVNGLVAGTYVFRLTVTDNGGLTASDDVTVVVNNAPNVNLALTKPVTVSTTEEPGTPGSAAVDGNAATRWSSAFADPQWIYVDLGATYAVNRVKITWEDAYGKDYRVEISSNASSWSVLKTVTNNTTLVNDHTGLSATGRYVRIYGTARGTVYGYSIYELEVYGSSASGARIASQSLQSDEEATSNQISSVEFYPNPASDFIHIDGLEDGAPVRITPYNGNQIYDFTIVNEVIDIRHIPTGLYIINFNKGSKSIRKTVIKN</sequence>
<dbReference type="InterPro" id="IPR026444">
    <property type="entry name" value="Secre_tail"/>
</dbReference>